<comment type="caution">
    <text evidence="6">The sequence shown here is derived from an EMBL/GenBank/DDBJ whole genome shotgun (WGS) entry which is preliminary data.</text>
</comment>
<keyword evidence="2 5" id="KW-0812">Transmembrane</keyword>
<evidence type="ECO:0000256" key="3">
    <source>
        <dbReference type="ARBA" id="ARBA00022989"/>
    </source>
</evidence>
<dbReference type="Gene3D" id="1.20.1250.20">
    <property type="entry name" value="MFS general substrate transporter like domains"/>
    <property type="match status" value="1"/>
</dbReference>
<dbReference type="Proteomes" id="UP001445076">
    <property type="component" value="Unassembled WGS sequence"/>
</dbReference>
<dbReference type="InterPro" id="IPR011701">
    <property type="entry name" value="MFS"/>
</dbReference>
<evidence type="ECO:0000313" key="7">
    <source>
        <dbReference type="Proteomes" id="UP001445076"/>
    </source>
</evidence>
<evidence type="ECO:0000313" key="6">
    <source>
        <dbReference type="EMBL" id="KAK8719556.1"/>
    </source>
</evidence>
<dbReference type="Pfam" id="PF07690">
    <property type="entry name" value="MFS_1"/>
    <property type="match status" value="1"/>
</dbReference>
<evidence type="ECO:0000256" key="2">
    <source>
        <dbReference type="ARBA" id="ARBA00022692"/>
    </source>
</evidence>
<evidence type="ECO:0000256" key="4">
    <source>
        <dbReference type="ARBA" id="ARBA00023136"/>
    </source>
</evidence>
<feature type="non-terminal residue" evidence="6">
    <location>
        <position position="298"/>
    </location>
</feature>
<feature type="non-terminal residue" evidence="6">
    <location>
        <position position="1"/>
    </location>
</feature>
<proteinExistence type="predicted"/>
<keyword evidence="4 5" id="KW-0472">Membrane</keyword>
<dbReference type="SUPFAM" id="SSF103473">
    <property type="entry name" value="MFS general substrate transporter"/>
    <property type="match status" value="1"/>
</dbReference>
<accession>A0AAW0VSS1</accession>
<dbReference type="GO" id="GO:0022857">
    <property type="term" value="F:transmembrane transporter activity"/>
    <property type="evidence" value="ECO:0007669"/>
    <property type="project" value="InterPro"/>
</dbReference>
<dbReference type="AlphaFoldDB" id="A0AAW0VSS1"/>
<dbReference type="GO" id="GO:0016020">
    <property type="term" value="C:membrane"/>
    <property type="evidence" value="ECO:0007669"/>
    <property type="project" value="UniProtKB-SubCell"/>
</dbReference>
<feature type="transmembrane region" description="Helical" evidence="5">
    <location>
        <begin position="182"/>
        <end position="202"/>
    </location>
</feature>
<reference evidence="6 7" key="1">
    <citation type="journal article" date="2024" name="BMC Genomics">
        <title>Genome assembly of redclaw crayfish (Cherax quadricarinatus) provides insights into its immune adaptation and hypoxia tolerance.</title>
        <authorList>
            <person name="Liu Z."/>
            <person name="Zheng J."/>
            <person name="Li H."/>
            <person name="Fang K."/>
            <person name="Wang S."/>
            <person name="He J."/>
            <person name="Zhou D."/>
            <person name="Weng S."/>
            <person name="Chi M."/>
            <person name="Gu Z."/>
            <person name="He J."/>
            <person name="Li F."/>
            <person name="Wang M."/>
        </authorList>
    </citation>
    <scope>NUCLEOTIDE SEQUENCE [LARGE SCALE GENOMIC DNA]</scope>
    <source>
        <strain evidence="6">ZL_2023a</strain>
    </source>
</reference>
<feature type="transmembrane region" description="Helical" evidence="5">
    <location>
        <begin position="209"/>
        <end position="229"/>
    </location>
</feature>
<evidence type="ECO:0000256" key="5">
    <source>
        <dbReference type="SAM" id="Phobius"/>
    </source>
</evidence>
<keyword evidence="7" id="KW-1185">Reference proteome</keyword>
<dbReference type="PANTHER" id="PTHR10924">
    <property type="entry name" value="MAJOR FACILITATOR SUPERFAMILY PROTEIN-RELATED"/>
    <property type="match status" value="1"/>
</dbReference>
<feature type="transmembrane region" description="Helical" evidence="5">
    <location>
        <begin position="263"/>
        <end position="282"/>
    </location>
</feature>
<dbReference type="InterPro" id="IPR049680">
    <property type="entry name" value="FLVCR1-2_SLC49-like"/>
</dbReference>
<feature type="transmembrane region" description="Helical" evidence="5">
    <location>
        <begin position="142"/>
        <end position="162"/>
    </location>
</feature>
<dbReference type="InterPro" id="IPR036259">
    <property type="entry name" value="MFS_trans_sf"/>
</dbReference>
<sequence length="298" mass="32263">EEPREVGVGVVVETGEGVGEGKVKVKRGRRGSEPPAYRSYPQRWAILLAVTLLNISNASLWINLAPVSYKAADYFKVPVAGINWFSLVYLFVSIPFCFISTFSVNALGLRPSIQIGSALNCLGAVIRGISTSGLIPSCRAQYAVCITGQVLAGMAQSFLLFIPTKVSQLWFPENSRTLSTTVLSLSNPLGVVVAQVLSPILIKYSTLPILNYVYCGMAVFTQLITLVSVTRSKPRTAPSQSAQRGERDRAPYLQQLKETFTCVPYLLLLLSLGCGIGLFSSISTVTQQLLCPLGYSDV</sequence>
<gene>
    <name evidence="6" type="ORF">OTU49_013956</name>
</gene>
<evidence type="ECO:0000256" key="1">
    <source>
        <dbReference type="ARBA" id="ARBA00004141"/>
    </source>
</evidence>
<name>A0AAW0VSS1_CHEQU</name>
<feature type="transmembrane region" description="Helical" evidence="5">
    <location>
        <begin position="44"/>
        <end position="64"/>
    </location>
</feature>
<dbReference type="PANTHER" id="PTHR10924:SF6">
    <property type="entry name" value="SOLUTE CARRIER FAMILY 49 MEMBER A3"/>
    <property type="match status" value="1"/>
</dbReference>
<comment type="subcellular location">
    <subcellularLocation>
        <location evidence="1">Membrane</location>
        <topology evidence="1">Multi-pass membrane protein</topology>
    </subcellularLocation>
</comment>
<protein>
    <submittedName>
        <fullName evidence="6">Uncharacterized protein</fullName>
    </submittedName>
</protein>
<feature type="transmembrane region" description="Helical" evidence="5">
    <location>
        <begin position="84"/>
        <end position="107"/>
    </location>
</feature>
<organism evidence="6 7">
    <name type="scientific">Cherax quadricarinatus</name>
    <name type="common">Australian red claw crayfish</name>
    <dbReference type="NCBI Taxonomy" id="27406"/>
    <lineage>
        <taxon>Eukaryota</taxon>
        <taxon>Metazoa</taxon>
        <taxon>Ecdysozoa</taxon>
        <taxon>Arthropoda</taxon>
        <taxon>Crustacea</taxon>
        <taxon>Multicrustacea</taxon>
        <taxon>Malacostraca</taxon>
        <taxon>Eumalacostraca</taxon>
        <taxon>Eucarida</taxon>
        <taxon>Decapoda</taxon>
        <taxon>Pleocyemata</taxon>
        <taxon>Astacidea</taxon>
        <taxon>Parastacoidea</taxon>
        <taxon>Parastacidae</taxon>
        <taxon>Cherax</taxon>
    </lineage>
</organism>
<keyword evidence="3 5" id="KW-1133">Transmembrane helix</keyword>
<dbReference type="EMBL" id="JARKIK010001870">
    <property type="protein sequence ID" value="KAK8719556.1"/>
    <property type="molecule type" value="Genomic_DNA"/>
</dbReference>